<keyword evidence="1" id="KW-0880">Kelch repeat</keyword>
<dbReference type="InterPro" id="IPR017096">
    <property type="entry name" value="BTB-kelch_protein"/>
</dbReference>
<dbReference type="InterPro" id="IPR011043">
    <property type="entry name" value="Gal_Oxase/kelch_b-propeller"/>
</dbReference>
<dbReference type="InterPro" id="IPR006652">
    <property type="entry name" value="Kelch_1"/>
</dbReference>
<dbReference type="Pfam" id="PF00651">
    <property type="entry name" value="BTB"/>
    <property type="match status" value="1"/>
</dbReference>
<dbReference type="SMART" id="SM00225">
    <property type="entry name" value="BTB"/>
    <property type="match status" value="1"/>
</dbReference>
<dbReference type="Pfam" id="PF01344">
    <property type="entry name" value="Kelch_1"/>
    <property type="match status" value="3"/>
</dbReference>
<reference evidence="4 5" key="1">
    <citation type="submission" date="2018-04" db="EMBL/GenBank/DDBJ databases">
        <title>The genome of golden apple snail Pomacea canaliculata provides insight into stress tolerance and invasive adaptation.</title>
        <authorList>
            <person name="Liu C."/>
            <person name="Liu B."/>
            <person name="Ren Y."/>
            <person name="Zhang Y."/>
            <person name="Wang H."/>
            <person name="Li S."/>
            <person name="Jiang F."/>
            <person name="Yin L."/>
            <person name="Zhang G."/>
            <person name="Qian W."/>
            <person name="Fan W."/>
        </authorList>
    </citation>
    <scope>NUCLEOTIDE SEQUENCE [LARGE SCALE GENOMIC DNA]</scope>
    <source>
        <strain evidence="4">SZHN2017</strain>
        <tissue evidence="4">Muscle</tissue>
    </source>
</reference>
<dbReference type="InterPro" id="IPR011333">
    <property type="entry name" value="SKP1/BTB/POZ_sf"/>
</dbReference>
<dbReference type="Gene3D" id="2.120.10.80">
    <property type="entry name" value="Kelch-type beta propeller"/>
    <property type="match status" value="1"/>
</dbReference>
<dbReference type="Proteomes" id="UP000245119">
    <property type="component" value="Linkage Group LG7"/>
</dbReference>
<dbReference type="SUPFAM" id="SSF117281">
    <property type="entry name" value="Kelch motif"/>
    <property type="match status" value="1"/>
</dbReference>
<name>A0A2T7P1N8_POMCA</name>
<dbReference type="SMART" id="SM00612">
    <property type="entry name" value="Kelch"/>
    <property type="match status" value="3"/>
</dbReference>
<evidence type="ECO:0000313" key="4">
    <source>
        <dbReference type="EMBL" id="PVD27342.1"/>
    </source>
</evidence>
<evidence type="ECO:0000259" key="3">
    <source>
        <dbReference type="PROSITE" id="PS50097"/>
    </source>
</evidence>
<evidence type="ECO:0000256" key="1">
    <source>
        <dbReference type="ARBA" id="ARBA00022441"/>
    </source>
</evidence>
<organism evidence="4 5">
    <name type="scientific">Pomacea canaliculata</name>
    <name type="common">Golden apple snail</name>
    <dbReference type="NCBI Taxonomy" id="400727"/>
    <lineage>
        <taxon>Eukaryota</taxon>
        <taxon>Metazoa</taxon>
        <taxon>Spiralia</taxon>
        <taxon>Lophotrochozoa</taxon>
        <taxon>Mollusca</taxon>
        <taxon>Gastropoda</taxon>
        <taxon>Caenogastropoda</taxon>
        <taxon>Architaenioglossa</taxon>
        <taxon>Ampullarioidea</taxon>
        <taxon>Ampullariidae</taxon>
        <taxon>Pomacea</taxon>
    </lineage>
</organism>
<dbReference type="SMART" id="SM00875">
    <property type="entry name" value="BACK"/>
    <property type="match status" value="1"/>
</dbReference>
<dbReference type="OrthoDB" id="6104796at2759"/>
<dbReference type="STRING" id="400727.A0A2T7P1N8"/>
<dbReference type="PIRSF" id="PIRSF037037">
    <property type="entry name" value="Kelch-like_protein_gigaxonin"/>
    <property type="match status" value="1"/>
</dbReference>
<accession>A0A2T7P1N8</accession>
<dbReference type="InterPro" id="IPR000210">
    <property type="entry name" value="BTB/POZ_dom"/>
</dbReference>
<dbReference type="SUPFAM" id="SSF54695">
    <property type="entry name" value="POZ domain"/>
    <property type="match status" value="1"/>
</dbReference>
<dbReference type="Gene3D" id="1.25.40.420">
    <property type="match status" value="1"/>
</dbReference>
<keyword evidence="5" id="KW-1185">Reference proteome</keyword>
<feature type="domain" description="BTB" evidence="3">
    <location>
        <begin position="28"/>
        <end position="97"/>
    </location>
</feature>
<sequence>MASGKFRDAVFANTFHGLGQLREAGQFCDLHVTVRDQDFYCHRVVLASVSQFFKSRLASTPEEGFTAHVQVDHEDVSPQFFSSLLDFVYKGKDFVTQNTAKDILKMSAYFQMDFLTNHCEEFILRNIRPKVCLGVWQFAQKYKLHRLASKAYKMAVDSIDRVSHDELLALPKSMLLILLSLQRKLSMDNTCKLITDWVAADQDKRAVHLTEFLPFISFPHLSSSYLSELMISQSNEMRNVFFGIRGRDSNSQQRILAQQSVKVNLPEIQSRAVLLGGVTRTGHSLQRILAFGLQDTILTHRDLEPIPEATGPHFASCTWRNEVYLSGGTLMPKFFAVYKPRDNQWQVLPDLTGQGLEKHPMAAVNSCIYVLGGMEKRTTGEKRTSPQVSMYNVSTSTWSDVCQLSTGVREASAAVIGHRVYVFGGTDSREENTDLVQCVDTLTGRGYVAGRLPSATCGSRALSNGGIIYVVLTTGEVLQMWEDFDMAEQAEHLLATGRDIGTEDKSTVSFKQVAQVSARYQFGACLHDGEIILCGGHTDTGDPLSSVERINTTGHIISRRTTLTSGATNFDLHVLNVPQIRLTKRLLGSSEVIVDFPNLKGWRCRADALEPCLAVGYKCDTK</sequence>
<dbReference type="InterPro" id="IPR011705">
    <property type="entry name" value="BACK"/>
</dbReference>
<dbReference type="EMBL" id="PZQS01000007">
    <property type="protein sequence ID" value="PVD27342.1"/>
    <property type="molecule type" value="Genomic_DNA"/>
</dbReference>
<protein>
    <recommendedName>
        <fullName evidence="3">BTB domain-containing protein</fullName>
    </recommendedName>
</protein>
<comment type="caution">
    <text evidence="4">The sequence shown here is derived from an EMBL/GenBank/DDBJ whole genome shotgun (WGS) entry which is preliminary data.</text>
</comment>
<dbReference type="PROSITE" id="PS50097">
    <property type="entry name" value="BTB"/>
    <property type="match status" value="1"/>
</dbReference>
<proteinExistence type="predicted"/>
<keyword evidence="2" id="KW-0677">Repeat</keyword>
<dbReference type="PANTHER" id="PTHR24412">
    <property type="entry name" value="KELCH PROTEIN"/>
    <property type="match status" value="1"/>
</dbReference>
<dbReference type="AlphaFoldDB" id="A0A2T7P1N8"/>
<dbReference type="Pfam" id="PF07707">
    <property type="entry name" value="BACK"/>
    <property type="match status" value="1"/>
</dbReference>
<dbReference type="PANTHER" id="PTHR24412:SF163">
    <property type="entry name" value="CALICIN"/>
    <property type="match status" value="1"/>
</dbReference>
<gene>
    <name evidence="4" type="ORF">C0Q70_12498</name>
</gene>
<evidence type="ECO:0000313" key="5">
    <source>
        <dbReference type="Proteomes" id="UP000245119"/>
    </source>
</evidence>
<dbReference type="SUPFAM" id="SSF50965">
    <property type="entry name" value="Galactose oxidase, central domain"/>
    <property type="match status" value="1"/>
</dbReference>
<evidence type="ECO:0000256" key="2">
    <source>
        <dbReference type="ARBA" id="ARBA00022737"/>
    </source>
</evidence>
<dbReference type="InterPro" id="IPR015915">
    <property type="entry name" value="Kelch-typ_b-propeller"/>
</dbReference>
<dbReference type="Gene3D" id="3.30.710.10">
    <property type="entry name" value="Potassium Channel Kv1.1, Chain A"/>
    <property type="match status" value="1"/>
</dbReference>